<organism evidence="1 2">
    <name type="scientific">Eleginops maclovinus</name>
    <name type="common">Patagonian blennie</name>
    <name type="synonym">Eleginus maclovinus</name>
    <dbReference type="NCBI Taxonomy" id="56733"/>
    <lineage>
        <taxon>Eukaryota</taxon>
        <taxon>Metazoa</taxon>
        <taxon>Chordata</taxon>
        <taxon>Craniata</taxon>
        <taxon>Vertebrata</taxon>
        <taxon>Euteleostomi</taxon>
        <taxon>Actinopterygii</taxon>
        <taxon>Neopterygii</taxon>
        <taxon>Teleostei</taxon>
        <taxon>Neoteleostei</taxon>
        <taxon>Acanthomorphata</taxon>
        <taxon>Eupercaria</taxon>
        <taxon>Perciformes</taxon>
        <taxon>Notothenioidei</taxon>
        <taxon>Eleginopidae</taxon>
        <taxon>Eleginops</taxon>
    </lineage>
</organism>
<dbReference type="Proteomes" id="UP001346869">
    <property type="component" value="Unassembled WGS sequence"/>
</dbReference>
<evidence type="ECO:0000313" key="2">
    <source>
        <dbReference type="Proteomes" id="UP001346869"/>
    </source>
</evidence>
<keyword evidence="2" id="KW-1185">Reference proteome</keyword>
<reference evidence="1 2" key="2">
    <citation type="journal article" date="2023" name="Mol. Biol. Evol.">
        <title>Genomics of Secondarily Temperate Adaptation in the Only Non-Antarctic Icefish.</title>
        <authorList>
            <person name="Rivera-Colon A.G."/>
            <person name="Rayamajhi N."/>
            <person name="Minhas B.F."/>
            <person name="Madrigal G."/>
            <person name="Bilyk K.T."/>
            <person name="Yoon V."/>
            <person name="Hune M."/>
            <person name="Gregory S."/>
            <person name="Cheng C.H.C."/>
            <person name="Catchen J.M."/>
        </authorList>
    </citation>
    <scope>NUCLEOTIDE SEQUENCE [LARGE SCALE GENOMIC DNA]</scope>
    <source>
        <strain evidence="1">JMC-PN-2008</strain>
    </source>
</reference>
<proteinExistence type="predicted"/>
<dbReference type="AlphaFoldDB" id="A0AAN7XGB5"/>
<sequence>MLASMWASDVCTPLCGYLLHHKDASSSTDPDCEDPALPCALILRWSVNVMCERNALHLGGESSACCLC</sequence>
<reference evidence="1 2" key="1">
    <citation type="journal article" date="2023" name="Genes (Basel)">
        <title>Chromosome-Level Genome Assembly and Circadian Gene Repertoire of the Patagonia Blennie Eleginops maclovinus-The Closest Ancestral Proxy of Antarctic Cryonotothenioids.</title>
        <authorList>
            <person name="Cheng C.C."/>
            <person name="Rivera-Colon A.G."/>
            <person name="Minhas B.F."/>
            <person name="Wilson L."/>
            <person name="Rayamajhi N."/>
            <person name="Vargas-Chacoff L."/>
            <person name="Catchen J.M."/>
        </authorList>
    </citation>
    <scope>NUCLEOTIDE SEQUENCE [LARGE SCALE GENOMIC DNA]</scope>
    <source>
        <strain evidence="1">JMC-PN-2008</strain>
    </source>
</reference>
<gene>
    <name evidence="1" type="ORF">PBY51_022960</name>
</gene>
<name>A0AAN7XGB5_ELEMC</name>
<accession>A0AAN7XGB5</accession>
<protein>
    <submittedName>
        <fullName evidence="1">Uncharacterized protein</fullName>
    </submittedName>
</protein>
<comment type="caution">
    <text evidence="1">The sequence shown here is derived from an EMBL/GenBank/DDBJ whole genome shotgun (WGS) entry which is preliminary data.</text>
</comment>
<dbReference type="EMBL" id="JAUZQC010000013">
    <property type="protein sequence ID" value="KAK5861575.1"/>
    <property type="molecule type" value="Genomic_DNA"/>
</dbReference>
<evidence type="ECO:0000313" key="1">
    <source>
        <dbReference type="EMBL" id="KAK5861575.1"/>
    </source>
</evidence>